<dbReference type="InterPro" id="IPR038704">
    <property type="entry name" value="YEAST_sf"/>
</dbReference>
<dbReference type="Proteomes" id="UP001309876">
    <property type="component" value="Unassembled WGS sequence"/>
</dbReference>
<dbReference type="AlphaFoldDB" id="A0AAN7SY50"/>
<keyword evidence="1" id="KW-0479">Metal-binding</keyword>
<comment type="subcellular location">
    <subcellularLocation>
        <location evidence="6">Nucleus</location>
    </subcellularLocation>
</comment>
<evidence type="ECO:0008006" key="11">
    <source>
        <dbReference type="Google" id="ProtNLM"/>
    </source>
</evidence>
<dbReference type="InterPro" id="IPR010730">
    <property type="entry name" value="HET"/>
</dbReference>
<dbReference type="InterPro" id="IPR013083">
    <property type="entry name" value="Znf_RING/FYVE/PHD"/>
</dbReference>
<keyword evidence="3" id="KW-0862">Zinc</keyword>
<keyword evidence="2 5" id="KW-0863">Zinc-finger</keyword>
<keyword evidence="10" id="KW-1185">Reference proteome</keyword>
<evidence type="ECO:0000256" key="4">
    <source>
        <dbReference type="ARBA" id="ARBA00023242"/>
    </source>
</evidence>
<sequence length="839" mass="96259">MRLLIVHSLEFVEYAEHLSPRYGILSHRWQDQEVSYPDVINGRAKLKKGFPKLLEFCKRCTEDGLSLAWIDTCCIDKSSSAELSEAINSMYRWYQNATICYAYLSDVEAAKNDLTSDDGDLSNFSTSEWFARGWTLQELIAPGEVRFYDRDWQRLGTKHKLSTDISMTTGIPRDVLYGEDPRHYCIAQRMSWAAKRKTTRVEDQAYALMGLFDVNMPMLYGEGEKAFVRLQEEIMKYSADHSIFAWPGIITSYDRAEIYDVAYRRLEGLLATSPAAFEFCGDINWHQTTNMQQPFSVTNLGLSMEVLLRPCSIEVYEAKLDCYVQQGSKCFISIFLRQTDQDGQYMRHIFRGTSARIWTDNLDEKRKERVNIIQGRQVTPPAVCQPVLLFYRSPVFDVKSDSLPQTHIQSAGHYDSLSGIVDILTQSYGSVALLRTKGGHQRSDIVSLDFGFDFLFNPSLCLRIKSRKTHVSKGHPVPCNQVTYDASTGRDIFIVRKVESDGYEYTFQGHRGNGMLIWLSNLNAVINVEKKALMLMRCWTVDIQRAEPGFSHFLSWIDQENKQTKLLVSTDREDIAQDDLCPICTAFLDSPITTQCKHTFCQCCIRWVDVSISSTQLALISLNEAPDDEYALDIKQIMCPICCIPTIARFDADRQWDLQLRYPTSYRQVKWRAHEISPENFPEYQTLTLLVGNTHKLREVTPHRHDWTFFVRPSNPECVADVKVFLHHTYKNNIITLSSPPFELRRFAWGFFDLFAEITLKPGFAFLHEKAVVKDDCKATLGLTWGLDFDGDGGQGWLKVGVHRLKPALSAYDEELRTQLTNLRALQVAARSKDTYMVT</sequence>
<evidence type="ECO:0000259" key="7">
    <source>
        <dbReference type="PROSITE" id="PS50089"/>
    </source>
</evidence>
<dbReference type="Pfam" id="PF03366">
    <property type="entry name" value="YEATS"/>
    <property type="match status" value="1"/>
</dbReference>
<dbReference type="PANTHER" id="PTHR10622">
    <property type="entry name" value="HET DOMAIN-CONTAINING PROTEIN"/>
    <property type="match status" value="1"/>
</dbReference>
<feature type="domain" description="YEATS" evidence="8">
    <location>
        <begin position="672"/>
        <end position="839"/>
    </location>
</feature>
<dbReference type="InterPro" id="IPR018957">
    <property type="entry name" value="Znf_C3HC4_RING-type"/>
</dbReference>
<gene>
    <name evidence="9" type="ORF">LTR05_005443</name>
</gene>
<evidence type="ECO:0000313" key="10">
    <source>
        <dbReference type="Proteomes" id="UP001309876"/>
    </source>
</evidence>
<organism evidence="9 10">
    <name type="scientific">Lithohypha guttulata</name>
    <dbReference type="NCBI Taxonomy" id="1690604"/>
    <lineage>
        <taxon>Eukaryota</taxon>
        <taxon>Fungi</taxon>
        <taxon>Dikarya</taxon>
        <taxon>Ascomycota</taxon>
        <taxon>Pezizomycotina</taxon>
        <taxon>Eurotiomycetes</taxon>
        <taxon>Chaetothyriomycetidae</taxon>
        <taxon>Chaetothyriales</taxon>
        <taxon>Trichomeriaceae</taxon>
        <taxon>Lithohypha</taxon>
    </lineage>
</organism>
<evidence type="ECO:0000256" key="6">
    <source>
        <dbReference type="PROSITE-ProRule" id="PRU00376"/>
    </source>
</evidence>
<name>A0AAN7SY50_9EURO</name>
<dbReference type="PROSITE" id="PS51037">
    <property type="entry name" value="YEATS"/>
    <property type="match status" value="1"/>
</dbReference>
<dbReference type="Gene3D" id="2.60.40.1970">
    <property type="entry name" value="YEATS domain"/>
    <property type="match status" value="1"/>
</dbReference>
<dbReference type="PROSITE" id="PS00518">
    <property type="entry name" value="ZF_RING_1"/>
    <property type="match status" value="1"/>
</dbReference>
<dbReference type="PANTHER" id="PTHR10622:SF10">
    <property type="entry name" value="HET DOMAIN-CONTAINING PROTEIN"/>
    <property type="match status" value="1"/>
</dbReference>
<dbReference type="SUPFAM" id="SSF57850">
    <property type="entry name" value="RING/U-box"/>
    <property type="match status" value="1"/>
</dbReference>
<dbReference type="EMBL" id="JAVRRJ010000005">
    <property type="protein sequence ID" value="KAK5084367.1"/>
    <property type="molecule type" value="Genomic_DNA"/>
</dbReference>
<dbReference type="Pfam" id="PF06985">
    <property type="entry name" value="HET"/>
    <property type="match status" value="1"/>
</dbReference>
<dbReference type="InterPro" id="IPR017907">
    <property type="entry name" value="Znf_RING_CS"/>
</dbReference>
<dbReference type="Pfam" id="PF00097">
    <property type="entry name" value="zf-C3HC4"/>
    <property type="match status" value="1"/>
</dbReference>
<dbReference type="GO" id="GO:0008270">
    <property type="term" value="F:zinc ion binding"/>
    <property type="evidence" value="ECO:0007669"/>
    <property type="project" value="UniProtKB-KW"/>
</dbReference>
<feature type="domain" description="RING-type" evidence="7">
    <location>
        <begin position="581"/>
        <end position="642"/>
    </location>
</feature>
<evidence type="ECO:0000256" key="2">
    <source>
        <dbReference type="ARBA" id="ARBA00022771"/>
    </source>
</evidence>
<dbReference type="Pfam" id="PF26640">
    <property type="entry name" value="DUF8212"/>
    <property type="match status" value="1"/>
</dbReference>
<dbReference type="PROSITE" id="PS50089">
    <property type="entry name" value="ZF_RING_2"/>
    <property type="match status" value="1"/>
</dbReference>
<dbReference type="SMART" id="SM00184">
    <property type="entry name" value="RING"/>
    <property type="match status" value="1"/>
</dbReference>
<proteinExistence type="predicted"/>
<evidence type="ECO:0000259" key="8">
    <source>
        <dbReference type="PROSITE" id="PS51037"/>
    </source>
</evidence>
<comment type="caution">
    <text evidence="9">The sequence shown here is derived from an EMBL/GenBank/DDBJ whole genome shotgun (WGS) entry which is preliminary data.</text>
</comment>
<dbReference type="InterPro" id="IPR001841">
    <property type="entry name" value="Znf_RING"/>
</dbReference>
<dbReference type="Gene3D" id="3.30.40.10">
    <property type="entry name" value="Zinc/RING finger domain, C3HC4 (zinc finger)"/>
    <property type="match status" value="1"/>
</dbReference>
<dbReference type="GO" id="GO:0005634">
    <property type="term" value="C:nucleus"/>
    <property type="evidence" value="ECO:0007669"/>
    <property type="project" value="UniProtKB-SubCell"/>
</dbReference>
<evidence type="ECO:0000313" key="9">
    <source>
        <dbReference type="EMBL" id="KAK5084367.1"/>
    </source>
</evidence>
<evidence type="ECO:0000256" key="1">
    <source>
        <dbReference type="ARBA" id="ARBA00022723"/>
    </source>
</evidence>
<evidence type="ECO:0000256" key="5">
    <source>
        <dbReference type="PROSITE-ProRule" id="PRU00175"/>
    </source>
</evidence>
<keyword evidence="4 6" id="KW-0539">Nucleus</keyword>
<dbReference type="InterPro" id="IPR055129">
    <property type="entry name" value="YEATS_dom"/>
</dbReference>
<dbReference type="InterPro" id="IPR058525">
    <property type="entry name" value="DUF8212"/>
</dbReference>
<reference evidence="9 10" key="1">
    <citation type="submission" date="2023-08" db="EMBL/GenBank/DDBJ databases">
        <title>Black Yeasts Isolated from many extreme environments.</title>
        <authorList>
            <person name="Coleine C."/>
            <person name="Stajich J.E."/>
            <person name="Selbmann L."/>
        </authorList>
    </citation>
    <scope>NUCLEOTIDE SEQUENCE [LARGE SCALE GENOMIC DNA]</scope>
    <source>
        <strain evidence="9 10">CCFEE 5910</strain>
    </source>
</reference>
<protein>
    <recommendedName>
        <fullName evidence="11">HET-domain-containing protein</fullName>
    </recommendedName>
</protein>
<accession>A0AAN7SY50</accession>
<evidence type="ECO:0000256" key="3">
    <source>
        <dbReference type="ARBA" id="ARBA00022833"/>
    </source>
</evidence>